<dbReference type="Proteomes" id="UP000254510">
    <property type="component" value="Unassembled WGS sequence"/>
</dbReference>
<protein>
    <submittedName>
        <fullName evidence="2">Bacteriocin BlpN-like</fullName>
    </submittedName>
</protein>
<accession>A0A380JZ19</accession>
<feature type="transmembrane region" description="Helical" evidence="1">
    <location>
        <begin position="42"/>
        <end position="63"/>
    </location>
</feature>
<organism evidence="2 3">
    <name type="scientific">Streptococcus gallolyticus</name>
    <dbReference type="NCBI Taxonomy" id="315405"/>
    <lineage>
        <taxon>Bacteria</taxon>
        <taxon>Bacillati</taxon>
        <taxon>Bacillota</taxon>
        <taxon>Bacilli</taxon>
        <taxon>Lactobacillales</taxon>
        <taxon>Streptococcaceae</taxon>
        <taxon>Streptococcus</taxon>
    </lineage>
</organism>
<reference evidence="2 3" key="1">
    <citation type="submission" date="2018-06" db="EMBL/GenBank/DDBJ databases">
        <authorList>
            <consortium name="Pathogen Informatics"/>
            <person name="Doyle S."/>
        </authorList>
    </citation>
    <scope>NUCLEOTIDE SEQUENCE [LARGE SCALE GENOMIC DNA]</scope>
    <source>
        <strain evidence="2 3">NCTC13767</strain>
    </source>
</reference>
<dbReference type="PROSITE" id="PS51257">
    <property type="entry name" value="PROKAR_LIPOPROTEIN"/>
    <property type="match status" value="1"/>
</dbReference>
<evidence type="ECO:0000313" key="2">
    <source>
        <dbReference type="EMBL" id="SUN57988.1"/>
    </source>
</evidence>
<gene>
    <name evidence="2" type="ORF">NCTC13767_00162</name>
</gene>
<dbReference type="AlphaFoldDB" id="A0A380JZ19"/>
<proteinExistence type="predicted"/>
<dbReference type="InterPro" id="IPR019493">
    <property type="entry name" value="Bacteriocin_IIb_lactacin-rel"/>
</dbReference>
<dbReference type="GO" id="GO:0042742">
    <property type="term" value="P:defense response to bacterium"/>
    <property type="evidence" value="ECO:0007669"/>
    <property type="project" value="InterPro"/>
</dbReference>
<keyword evidence="1" id="KW-1133">Transmembrane helix</keyword>
<evidence type="ECO:0000313" key="3">
    <source>
        <dbReference type="Proteomes" id="UP000254510"/>
    </source>
</evidence>
<evidence type="ECO:0000256" key="1">
    <source>
        <dbReference type="SAM" id="Phobius"/>
    </source>
</evidence>
<sequence length="67" mass="6448">MSNYKILDEGILQKIEGGNPAGAAVVAGMGCAATGIKYGSKLGVWGAAIGGVGGAVVCGYLAYTAVG</sequence>
<name>A0A380JZ19_9STRE</name>
<keyword evidence="1" id="KW-0812">Transmembrane</keyword>
<keyword evidence="1" id="KW-0472">Membrane</keyword>
<dbReference type="EMBL" id="UHFM01000005">
    <property type="protein sequence ID" value="SUN57988.1"/>
    <property type="molecule type" value="Genomic_DNA"/>
</dbReference>
<dbReference type="Pfam" id="PF10439">
    <property type="entry name" value="Bacteriocin_IIc"/>
    <property type="match status" value="1"/>
</dbReference>